<dbReference type="InterPro" id="IPR011705">
    <property type="entry name" value="BACK"/>
</dbReference>
<dbReference type="PANTHER" id="PTHR24412">
    <property type="entry name" value="KELCH PROTEIN"/>
    <property type="match status" value="1"/>
</dbReference>
<keyword evidence="1" id="KW-0880">Kelch repeat</keyword>
<keyword evidence="5" id="KW-1185">Reference proteome</keyword>
<protein>
    <submittedName>
        <fullName evidence="4">BACK domain-containing protein</fullName>
    </submittedName>
</protein>
<name>A0A1A9VZH9_9MUSC</name>
<dbReference type="SMART" id="SM00612">
    <property type="entry name" value="Kelch"/>
    <property type="match status" value="3"/>
</dbReference>
<reference evidence="4" key="2">
    <citation type="submission" date="2020-05" db="UniProtKB">
        <authorList>
            <consortium name="EnsemblMetazoa"/>
        </authorList>
    </citation>
    <scope>IDENTIFICATION</scope>
    <source>
        <strain evidence="4">IAEA</strain>
    </source>
</reference>
<evidence type="ECO:0000313" key="4">
    <source>
        <dbReference type="EnsemblMetazoa" id="GBRI000405-PA"/>
    </source>
</evidence>
<proteinExistence type="predicted"/>
<dbReference type="AlphaFoldDB" id="A0A1A9VZH9"/>
<dbReference type="PANTHER" id="PTHR24412:SF497">
    <property type="entry name" value="KELCH-LIKE PROTEIN 18"/>
    <property type="match status" value="1"/>
</dbReference>
<dbReference type="Pfam" id="PF07707">
    <property type="entry name" value="BACK"/>
    <property type="match status" value="1"/>
</dbReference>
<dbReference type="VEuPathDB" id="VectorBase:GBRI000405"/>
<dbReference type="Gene3D" id="2.120.10.80">
    <property type="entry name" value="Kelch-type beta propeller"/>
    <property type="match status" value="1"/>
</dbReference>
<evidence type="ECO:0000313" key="5">
    <source>
        <dbReference type="Proteomes" id="UP000091820"/>
    </source>
</evidence>
<evidence type="ECO:0000256" key="2">
    <source>
        <dbReference type="ARBA" id="ARBA00022737"/>
    </source>
</evidence>
<accession>A0A1A9VZH9</accession>
<keyword evidence="2" id="KW-0677">Repeat</keyword>
<organism evidence="4 5">
    <name type="scientific">Glossina brevipalpis</name>
    <dbReference type="NCBI Taxonomy" id="37001"/>
    <lineage>
        <taxon>Eukaryota</taxon>
        <taxon>Metazoa</taxon>
        <taxon>Ecdysozoa</taxon>
        <taxon>Arthropoda</taxon>
        <taxon>Hexapoda</taxon>
        <taxon>Insecta</taxon>
        <taxon>Pterygota</taxon>
        <taxon>Neoptera</taxon>
        <taxon>Endopterygota</taxon>
        <taxon>Diptera</taxon>
        <taxon>Brachycera</taxon>
        <taxon>Muscomorpha</taxon>
        <taxon>Hippoboscoidea</taxon>
        <taxon>Glossinidae</taxon>
        <taxon>Glossina</taxon>
    </lineage>
</organism>
<dbReference type="Pfam" id="PF01344">
    <property type="entry name" value="Kelch_1"/>
    <property type="match status" value="2"/>
</dbReference>
<dbReference type="EnsemblMetazoa" id="GBRI000405-RA">
    <property type="protein sequence ID" value="GBRI000405-PA"/>
    <property type="gene ID" value="GBRI000405"/>
</dbReference>
<evidence type="ECO:0000256" key="1">
    <source>
        <dbReference type="ARBA" id="ARBA00022441"/>
    </source>
</evidence>
<reference evidence="5" key="1">
    <citation type="submission" date="2014-03" db="EMBL/GenBank/DDBJ databases">
        <authorList>
            <person name="Aksoy S."/>
            <person name="Warren W."/>
            <person name="Wilson R.K."/>
        </authorList>
    </citation>
    <scope>NUCLEOTIDE SEQUENCE [LARGE SCALE GENOMIC DNA]</scope>
    <source>
        <strain evidence="5">IAEA</strain>
    </source>
</reference>
<feature type="domain" description="BACK" evidence="3">
    <location>
        <begin position="1"/>
        <end position="36"/>
    </location>
</feature>
<dbReference type="Gene3D" id="1.25.40.420">
    <property type="match status" value="1"/>
</dbReference>
<dbReference type="InterPro" id="IPR015915">
    <property type="entry name" value="Kelch-typ_b-propeller"/>
</dbReference>
<evidence type="ECO:0000259" key="3">
    <source>
        <dbReference type="Pfam" id="PF07707"/>
    </source>
</evidence>
<dbReference type="InterPro" id="IPR006652">
    <property type="entry name" value="Kelch_1"/>
</dbReference>
<sequence>MNWLKYDAEERKVHLPELLNHIRLPLISTQFLRSHVAAEPLLAENLECNALLMKALFHKLTSVEEGKCLSDRSQIRKGIEYNKEIFHVFLVGGRKNISHNKCKVYDISKNKLIQISNMNENRCYNSAIALNGVVYSMGGSNNDSAECYDPVNKRWKYIAPMTNERRSFGICSYNDFVYVVGGCETSTVECYNPATNKWGSCPNIPNKYSSYTRATLLENSIYSLVSDNSASYLRFEPREKRWYEMNMKTNTSYGFELVSYDRTLFYIN</sequence>
<dbReference type="SUPFAM" id="SSF117281">
    <property type="entry name" value="Kelch motif"/>
    <property type="match status" value="1"/>
</dbReference>
<dbReference type="STRING" id="37001.A0A1A9VZH9"/>
<dbReference type="Proteomes" id="UP000091820">
    <property type="component" value="Unassembled WGS sequence"/>
</dbReference>